<dbReference type="OrthoDB" id="5114753at2"/>
<evidence type="ECO:0000313" key="2">
    <source>
        <dbReference type="Proteomes" id="UP000818266"/>
    </source>
</evidence>
<dbReference type="Proteomes" id="UP000818266">
    <property type="component" value="Unassembled WGS sequence"/>
</dbReference>
<dbReference type="EMBL" id="VIKT02000013">
    <property type="protein sequence ID" value="NHF63302.1"/>
    <property type="molecule type" value="Genomic_DNA"/>
</dbReference>
<dbReference type="AlphaFoldDB" id="A0A9E5MF69"/>
<comment type="caution">
    <text evidence="1">The sequence shown here is derived from an EMBL/GenBank/DDBJ whole genome shotgun (WGS) entry which is preliminary data.</text>
</comment>
<dbReference type="RefSeq" id="WP_152583708.1">
    <property type="nucleotide sequence ID" value="NZ_JAVJPO010000010.1"/>
</dbReference>
<proteinExistence type="predicted"/>
<name>A0A9E5MF69_9MICO</name>
<accession>A0A9E5MF69</accession>
<keyword evidence="2" id="KW-1185">Reference proteome</keyword>
<organism evidence="1 2">
    <name type="scientific">Microcella pacifica</name>
    <dbReference type="NCBI Taxonomy" id="2591847"/>
    <lineage>
        <taxon>Bacteria</taxon>
        <taxon>Bacillati</taxon>
        <taxon>Actinomycetota</taxon>
        <taxon>Actinomycetes</taxon>
        <taxon>Micrococcales</taxon>
        <taxon>Microbacteriaceae</taxon>
        <taxon>Microcella</taxon>
    </lineage>
</organism>
<reference evidence="1 2" key="1">
    <citation type="submission" date="2020-03" db="EMBL/GenBank/DDBJ databases">
        <title>Chryseoglobus sp. isolated from a deep-sea seamount.</title>
        <authorList>
            <person name="Zhang D.-C."/>
        </authorList>
    </citation>
    <scope>NUCLEOTIDE SEQUENCE [LARGE SCALE GENOMIC DNA]</scope>
    <source>
        <strain evidence="1 2">KN1116</strain>
    </source>
</reference>
<sequence length="262" mass="28792">MTELMPNARMPRSVLVASDALYLQLASDPDTIGLLQRVDAMVVPYAANPLFNESRVLRVREHLDLRSQLTEGSILIKNPFDLDSFEIAENAIAAFTADKYRVMAKLAALLGAVEVTLGEARVESERAEWSGDLKSRFKIGSGASSAKREVRGQVTSRISAHLTFPGGSPSLEQAREHLDRHNLSRDNELNALVQLREGPYPVIRFEMKMSGTKELESSLRCALDLANAGPVKLLQIGGSFTKTANVIKDIEITTTIDFPTPE</sequence>
<gene>
    <name evidence="1" type="ORF">FK219_008620</name>
</gene>
<evidence type="ECO:0000313" key="1">
    <source>
        <dbReference type="EMBL" id="NHF63302.1"/>
    </source>
</evidence>
<protein>
    <submittedName>
        <fullName evidence="1">Uncharacterized protein</fullName>
    </submittedName>
</protein>